<gene>
    <name evidence="4" type="ORF">D6C00_08695</name>
</gene>
<evidence type="ECO:0000313" key="4">
    <source>
        <dbReference type="EMBL" id="RRQ22017.1"/>
    </source>
</evidence>
<name>A0A426QJY9_9GAMM</name>
<dbReference type="InterPro" id="IPR036271">
    <property type="entry name" value="Tet_transcr_reg_TetR-rel_C_sf"/>
</dbReference>
<proteinExistence type="predicted"/>
<dbReference type="Gene3D" id="1.10.10.60">
    <property type="entry name" value="Homeodomain-like"/>
    <property type="match status" value="1"/>
</dbReference>
<dbReference type="AlphaFoldDB" id="A0A426QJY9"/>
<evidence type="ECO:0000256" key="3">
    <source>
        <dbReference type="ARBA" id="ARBA00023163"/>
    </source>
</evidence>
<keyword evidence="5" id="KW-1185">Reference proteome</keyword>
<dbReference type="OrthoDB" id="116240at2"/>
<comment type="caution">
    <text evidence="4">The sequence shown here is derived from an EMBL/GenBank/DDBJ whole genome shotgun (WGS) entry which is preliminary data.</text>
</comment>
<dbReference type="PANTHER" id="PTHR30055:SF238">
    <property type="entry name" value="MYCOFACTOCIN BIOSYNTHESIS TRANSCRIPTIONAL REGULATOR MFTR-RELATED"/>
    <property type="match status" value="1"/>
</dbReference>
<dbReference type="InterPro" id="IPR009057">
    <property type="entry name" value="Homeodomain-like_sf"/>
</dbReference>
<dbReference type="PANTHER" id="PTHR30055">
    <property type="entry name" value="HTH-TYPE TRANSCRIPTIONAL REGULATOR RUTR"/>
    <property type="match status" value="1"/>
</dbReference>
<dbReference type="SUPFAM" id="SSF48498">
    <property type="entry name" value="Tetracyclin repressor-like, C-terminal domain"/>
    <property type="match status" value="1"/>
</dbReference>
<dbReference type="RefSeq" id="WP_125181359.1">
    <property type="nucleotide sequence ID" value="NZ_QZMU01000001.1"/>
</dbReference>
<evidence type="ECO:0000313" key="5">
    <source>
        <dbReference type="Proteomes" id="UP000287798"/>
    </source>
</evidence>
<dbReference type="SUPFAM" id="SSF46689">
    <property type="entry name" value="Homeodomain-like"/>
    <property type="match status" value="1"/>
</dbReference>
<keyword evidence="2" id="KW-0238">DNA-binding</keyword>
<keyword evidence="1" id="KW-0805">Transcription regulation</keyword>
<reference evidence="4 5" key="1">
    <citation type="journal article" date="2010" name="Int. J. Syst. Evol. Microbiol.">
        <title>Thiohalobacter thiocyanaticus gen. nov., sp. nov., a moderately halophilic, sulfur-oxidizing gammaproteobacterium from hypersaline lakes, that utilizes thiocyanate.</title>
        <authorList>
            <person name="Sorokin D.Y."/>
            <person name="Kovaleva O.L."/>
            <person name="Tourova T.P."/>
            <person name="Muyzer G."/>
        </authorList>
    </citation>
    <scope>NUCLEOTIDE SEQUENCE [LARGE SCALE GENOMIC DNA]</scope>
    <source>
        <strain evidence="4 5">Hrh1</strain>
    </source>
</reference>
<dbReference type="InterPro" id="IPR050109">
    <property type="entry name" value="HTH-type_TetR-like_transc_reg"/>
</dbReference>
<evidence type="ECO:0000256" key="1">
    <source>
        <dbReference type="ARBA" id="ARBA00023015"/>
    </source>
</evidence>
<dbReference type="GO" id="GO:0003700">
    <property type="term" value="F:DNA-binding transcription factor activity"/>
    <property type="evidence" value="ECO:0007669"/>
    <property type="project" value="TreeGrafter"/>
</dbReference>
<evidence type="ECO:0000256" key="2">
    <source>
        <dbReference type="ARBA" id="ARBA00023125"/>
    </source>
</evidence>
<dbReference type="Proteomes" id="UP000287798">
    <property type="component" value="Unassembled WGS sequence"/>
</dbReference>
<dbReference type="EMBL" id="QZMU01000001">
    <property type="protein sequence ID" value="RRQ22017.1"/>
    <property type="molecule type" value="Genomic_DNA"/>
</dbReference>
<dbReference type="GO" id="GO:0000976">
    <property type="term" value="F:transcription cis-regulatory region binding"/>
    <property type="evidence" value="ECO:0007669"/>
    <property type="project" value="TreeGrafter"/>
</dbReference>
<dbReference type="Gene3D" id="1.10.357.10">
    <property type="entry name" value="Tetracycline Repressor, domain 2"/>
    <property type="match status" value="1"/>
</dbReference>
<protein>
    <submittedName>
        <fullName evidence="4">TetR/AcrR family transcriptional regulator</fullName>
    </submittedName>
</protein>
<accession>A0A426QJY9</accession>
<sequence length="225" mass="25010">MPTKDIPLRERKAARTRLNLARTLATQLEHHSLDTVAVRDLCTEVEISEATFFNYFPRKTDLLAYLGRLWTLELQWHASQAAMEKPGLAAIEAVFLAAARQVQAHPQAWGEWIAWQAQQREKPDAAPLSEAEKRLGFPDCPGIETLEEQRLDGLLANQLTRAIDRGELPPNTPLPVVMAALIAQFYGVILIMKQTQPGAVAAQFRQQLQLLWAGVRGLTRGGAGT</sequence>
<organism evidence="4 5">
    <name type="scientific">Thiohalobacter thiocyanaticus</name>
    <dbReference type="NCBI Taxonomy" id="585455"/>
    <lineage>
        <taxon>Bacteria</taxon>
        <taxon>Pseudomonadati</taxon>
        <taxon>Pseudomonadota</taxon>
        <taxon>Gammaproteobacteria</taxon>
        <taxon>Thiohalobacterales</taxon>
        <taxon>Thiohalobacteraceae</taxon>
        <taxon>Thiohalobacter</taxon>
    </lineage>
</organism>
<keyword evidence="3" id="KW-0804">Transcription</keyword>